<dbReference type="SUPFAM" id="SSF48371">
    <property type="entry name" value="ARM repeat"/>
    <property type="match status" value="2"/>
</dbReference>
<evidence type="ECO:0000256" key="2">
    <source>
        <dbReference type="PROSITE-ProRule" id="PRU00259"/>
    </source>
</evidence>
<dbReference type="InterPro" id="IPR011989">
    <property type="entry name" value="ARM-like"/>
</dbReference>
<dbReference type="PROSITE" id="PS50176">
    <property type="entry name" value="ARM_REPEAT"/>
    <property type="match status" value="5"/>
</dbReference>
<protein>
    <recommendedName>
        <fullName evidence="6">Armadillo repeat-containing domain-containing protein</fullName>
    </recommendedName>
</protein>
<sequence length="684" mass="72393">MPAGDVADGDERVRRRRHGADAAGATADDEDGEDDEDDEQQANMQSQHVMDQEKTVEEGLVSESPADDDGKESEPPDVPGGAGSSGGDKQLSESQRAIVEMKDCLAVLLAPGDGASSNAMREAMAMLRVLVHRRSDPSRERLSVALTLVYRAMDDHLNDGFVQERACLVLGKLAREGPAVQSAIGTSGGVRAVISTMVMHRQSAVVQERAVLALLSLTGTSNTRTLIMDAKGAEAVVCGMKEFSDLVSVQSNGSTTLCNLAFGSDGNKQRIGKIGGLDAVIQAMSAHAHDQDLQARCCLALRNLSCGVRVNQWIVGRAGGINAIVRAMASYCDDVNVLYQGCVALANLCADEPENRVRSADTGVIEAVLGAMRRHGGHEGLQEHGLALLRNLSIGASRNQLLIGEAGGVQVVVTSLTTHRHNSKILEKGCSALRYLLFSRENRLRMQPAGGLDALIRVLRDYSAGSSAVAESAIYAIGNAVFDLPENKSAVGRSGGIVALVNVMSVHLNDAVVQEHGCRALRNLADADDLNTRLLADSGAIKTAIFAMMSFPGNAHIQEQGCAMLFNMAFSDENIQQMKELDVERVVRSLHETHADSSKVQCQAAALLERLDIPFDQAAYAGSDISNGGGNASNGGSGIFNFGGGSSQTSGGKKKSGQARDNKKSFNGRLGSLLGRKKDHSPKT</sequence>
<accession>A0A1X6P700</accession>
<dbReference type="AlphaFoldDB" id="A0A1X6P700"/>
<feature type="repeat" description="ARM" evidence="2">
    <location>
        <begin position="407"/>
        <end position="451"/>
    </location>
</feature>
<dbReference type="InterPro" id="IPR000225">
    <property type="entry name" value="Armadillo"/>
</dbReference>
<evidence type="ECO:0000256" key="1">
    <source>
        <dbReference type="ARBA" id="ARBA00022737"/>
    </source>
</evidence>
<evidence type="ECO:0000313" key="5">
    <source>
        <dbReference type="Proteomes" id="UP000218209"/>
    </source>
</evidence>
<gene>
    <name evidence="4" type="ORF">BU14_0192s0030</name>
</gene>
<dbReference type="Proteomes" id="UP000218209">
    <property type="component" value="Unassembled WGS sequence"/>
</dbReference>
<keyword evidence="5" id="KW-1185">Reference proteome</keyword>
<dbReference type="EMBL" id="KV918868">
    <property type="protein sequence ID" value="OSX76413.1"/>
    <property type="molecule type" value="Genomic_DNA"/>
</dbReference>
<evidence type="ECO:0000313" key="4">
    <source>
        <dbReference type="EMBL" id="OSX76413.1"/>
    </source>
</evidence>
<name>A0A1X6P700_PORUM</name>
<feature type="repeat" description="ARM" evidence="2">
    <location>
        <begin position="363"/>
        <end position="407"/>
    </location>
</feature>
<organism evidence="4 5">
    <name type="scientific">Porphyra umbilicalis</name>
    <name type="common">Purple laver</name>
    <name type="synonym">Red alga</name>
    <dbReference type="NCBI Taxonomy" id="2786"/>
    <lineage>
        <taxon>Eukaryota</taxon>
        <taxon>Rhodophyta</taxon>
        <taxon>Bangiophyceae</taxon>
        <taxon>Bangiales</taxon>
        <taxon>Bangiaceae</taxon>
        <taxon>Porphyra</taxon>
    </lineage>
</organism>
<dbReference type="PANTHER" id="PTHR22895:SF0">
    <property type="entry name" value="ARMADILLO REPEAT-CONTAINING PROTEIN 6"/>
    <property type="match status" value="1"/>
</dbReference>
<evidence type="ECO:0000256" key="3">
    <source>
        <dbReference type="SAM" id="MobiDB-lite"/>
    </source>
</evidence>
<feature type="repeat" description="ARM" evidence="2">
    <location>
        <begin position="319"/>
        <end position="363"/>
    </location>
</feature>
<proteinExistence type="predicted"/>
<feature type="region of interest" description="Disordered" evidence="3">
    <location>
        <begin position="1"/>
        <end position="94"/>
    </location>
</feature>
<feature type="repeat" description="ARM" evidence="2">
    <location>
        <begin position="495"/>
        <end position="539"/>
    </location>
</feature>
<dbReference type="OrthoDB" id="4094at2759"/>
<feature type="region of interest" description="Disordered" evidence="3">
    <location>
        <begin position="639"/>
        <end position="684"/>
    </location>
</feature>
<reference evidence="4 5" key="1">
    <citation type="submission" date="2017-03" db="EMBL/GenBank/DDBJ databases">
        <title>WGS assembly of Porphyra umbilicalis.</title>
        <authorList>
            <person name="Brawley S.H."/>
            <person name="Blouin N.A."/>
            <person name="Ficko-Blean E."/>
            <person name="Wheeler G.L."/>
            <person name="Lohr M."/>
            <person name="Goodson H.V."/>
            <person name="Jenkins J.W."/>
            <person name="Blaby-Haas C.E."/>
            <person name="Helliwell K.E."/>
            <person name="Chan C."/>
            <person name="Marriage T."/>
            <person name="Bhattacharya D."/>
            <person name="Klein A.S."/>
            <person name="Badis Y."/>
            <person name="Brodie J."/>
            <person name="Cao Y."/>
            <person name="Collen J."/>
            <person name="Dittami S.M."/>
            <person name="Gachon C.M."/>
            <person name="Green B.R."/>
            <person name="Karpowicz S."/>
            <person name="Kim J.W."/>
            <person name="Kudahl U."/>
            <person name="Lin S."/>
            <person name="Michel G."/>
            <person name="Mittag M."/>
            <person name="Olson B.J."/>
            <person name="Pangilinan J."/>
            <person name="Peng Y."/>
            <person name="Qiu H."/>
            <person name="Shu S."/>
            <person name="Singer J.T."/>
            <person name="Smith A.G."/>
            <person name="Sprecher B.N."/>
            <person name="Wagner V."/>
            <person name="Wang W."/>
            <person name="Wang Z.-Y."/>
            <person name="Yan J."/>
            <person name="Yarish C."/>
            <person name="Zoeuner-Riek S."/>
            <person name="Zhuang Y."/>
            <person name="Zou Y."/>
            <person name="Lindquist E.A."/>
            <person name="Grimwood J."/>
            <person name="Barry K."/>
            <person name="Rokhsar D.S."/>
            <person name="Schmutz J."/>
            <person name="Stiller J.W."/>
            <person name="Grossman A.R."/>
            <person name="Prochnik S.E."/>
        </authorList>
    </citation>
    <scope>NUCLEOTIDE SEQUENCE [LARGE SCALE GENOMIC DNA]</scope>
    <source>
        <strain evidence="4">4086291</strain>
    </source>
</reference>
<feature type="compositionally biased region" description="Acidic residues" evidence="3">
    <location>
        <begin position="27"/>
        <end position="40"/>
    </location>
</feature>
<evidence type="ECO:0008006" key="6">
    <source>
        <dbReference type="Google" id="ProtNLM"/>
    </source>
</evidence>
<feature type="compositionally biased region" description="Basic residues" evidence="3">
    <location>
        <begin position="675"/>
        <end position="684"/>
    </location>
</feature>
<feature type="repeat" description="ARM" evidence="2">
    <location>
        <begin position="275"/>
        <end position="319"/>
    </location>
</feature>
<dbReference type="Gene3D" id="1.25.10.10">
    <property type="entry name" value="Leucine-rich Repeat Variant"/>
    <property type="match status" value="2"/>
</dbReference>
<keyword evidence="1" id="KW-0677">Repeat</keyword>
<dbReference type="PANTHER" id="PTHR22895">
    <property type="entry name" value="ARMADILLO REPEAT-CONTAINING PROTEIN 6"/>
    <property type="match status" value="1"/>
</dbReference>
<dbReference type="InterPro" id="IPR016024">
    <property type="entry name" value="ARM-type_fold"/>
</dbReference>
<dbReference type="SMART" id="SM00185">
    <property type="entry name" value="ARM"/>
    <property type="match status" value="9"/>
</dbReference>